<name>A0AA96V2M6_9EURY</name>
<dbReference type="InterPro" id="IPR021857">
    <property type="entry name" value="DUF3467"/>
</dbReference>
<accession>A0AA96V2M6</accession>
<evidence type="ECO:0008006" key="4">
    <source>
        <dbReference type="Google" id="ProtNLM"/>
    </source>
</evidence>
<feature type="region of interest" description="Disordered" evidence="1">
    <location>
        <begin position="1"/>
        <end position="21"/>
    </location>
</feature>
<protein>
    <recommendedName>
        <fullName evidence="4">DUF3467 domain-containing protein</fullName>
    </recommendedName>
</protein>
<feature type="compositionally biased region" description="Basic and acidic residues" evidence="1">
    <location>
        <begin position="11"/>
        <end position="21"/>
    </location>
</feature>
<keyword evidence="3" id="KW-1185">Reference proteome</keyword>
<gene>
    <name evidence="2" type="ORF">MsAc7_09540</name>
</gene>
<sequence>MTKKIISTPKNKNETDRKRNPIDQKEKISIIRTPLFTKTYATNVSVIRTDLDFRIELFNEKYQAGDEWIYHSDGLAILTPQAAKILLTELSLKMEEYEKENGDIDISEKQRL</sequence>
<reference evidence="2 3" key="1">
    <citation type="submission" date="2023-07" db="EMBL/GenBank/DDBJ databases">
        <title>Closed genoem sequence of Methanosarcinaceae archaeon Ac7.</title>
        <authorList>
            <person name="Poehlein A."/>
            <person name="Protasov E."/>
            <person name="Platt K."/>
            <person name="Reeh H."/>
            <person name="Daniel R."/>
            <person name="Brune A."/>
        </authorList>
    </citation>
    <scope>NUCLEOTIDE SEQUENCE [LARGE SCALE GENOMIC DNA]</scope>
    <source>
        <strain evidence="2 3">Ac7</strain>
    </source>
</reference>
<evidence type="ECO:0000256" key="1">
    <source>
        <dbReference type="SAM" id="MobiDB-lite"/>
    </source>
</evidence>
<evidence type="ECO:0000313" key="2">
    <source>
        <dbReference type="EMBL" id="WNY25404.1"/>
    </source>
</evidence>
<dbReference type="GeneID" id="89230062"/>
<organism evidence="2 3">
    <name type="scientific">Methanolapillus millepedarum</name>
    <dbReference type="NCBI Taxonomy" id="3028296"/>
    <lineage>
        <taxon>Archaea</taxon>
        <taxon>Methanobacteriati</taxon>
        <taxon>Methanobacteriota</taxon>
        <taxon>Stenosarchaea group</taxon>
        <taxon>Methanomicrobia</taxon>
        <taxon>Methanosarcinales</taxon>
        <taxon>Methanosarcinaceae</taxon>
        <taxon>Methanolapillus</taxon>
    </lineage>
</organism>
<evidence type="ECO:0000313" key="3">
    <source>
        <dbReference type="Proteomes" id="UP001303587"/>
    </source>
</evidence>
<dbReference type="Pfam" id="PF11950">
    <property type="entry name" value="DUF3467"/>
    <property type="match status" value="1"/>
</dbReference>
<dbReference type="EMBL" id="CP131060">
    <property type="protein sequence ID" value="WNY25404.1"/>
    <property type="molecule type" value="Genomic_DNA"/>
</dbReference>
<dbReference type="AlphaFoldDB" id="A0AA96V2M6"/>
<dbReference type="Proteomes" id="UP001303587">
    <property type="component" value="Chromosome"/>
</dbReference>
<proteinExistence type="predicted"/>
<dbReference type="RefSeq" id="WP_338101779.1">
    <property type="nucleotide sequence ID" value="NZ_CP131060.1"/>
</dbReference>